<dbReference type="Pfam" id="PF13340">
    <property type="entry name" value="DUF4096"/>
    <property type="match status" value="1"/>
</dbReference>
<evidence type="ECO:0000259" key="1">
    <source>
        <dbReference type="Pfam" id="PF13340"/>
    </source>
</evidence>
<dbReference type="InterPro" id="IPR025161">
    <property type="entry name" value="IS402-like_dom"/>
</dbReference>
<proteinExistence type="predicted"/>
<accession>A0A6V8K515</accession>
<comment type="caution">
    <text evidence="2">The sequence shown here is derived from an EMBL/GenBank/DDBJ whole genome shotgun (WGS) entry which is preliminary data.</text>
</comment>
<evidence type="ECO:0000313" key="3">
    <source>
        <dbReference type="EMBL" id="GFJ77283.1"/>
    </source>
</evidence>
<reference evidence="2 4" key="1">
    <citation type="submission" date="2020-03" db="EMBL/GenBank/DDBJ databases">
        <title>Whole genome shotgun sequence of Phytohabitans houttuyneae NBRC 108639.</title>
        <authorList>
            <person name="Komaki H."/>
            <person name="Tamura T."/>
        </authorList>
    </citation>
    <scope>NUCLEOTIDE SEQUENCE [LARGE SCALE GENOMIC DNA]</scope>
    <source>
        <strain evidence="2 4">NBRC 108639</strain>
    </source>
</reference>
<sequence>MIRTWAPDDFWQVAQPLIPVQARRRQGGGKRRADDRAVLAAIVYLVQAGCSWWKLPAQLFGVSRSTAHRRFTQWTVAGLWEQLHQQFLHGLGVISEIDWSRAVVDSISVRAEKRGTSPGQIRLTAANQAARYTYCVTAVVYP</sequence>
<gene>
    <name evidence="2" type="ORF">Phou_014490</name>
    <name evidence="3" type="ORF">Phou_014630</name>
</gene>
<evidence type="ECO:0000313" key="2">
    <source>
        <dbReference type="EMBL" id="GFJ77269.1"/>
    </source>
</evidence>
<dbReference type="PANTHER" id="PTHR46637">
    <property type="entry name" value="TIS1421-TRANSPOSASE PROTEIN A"/>
    <property type="match status" value="1"/>
</dbReference>
<dbReference type="Proteomes" id="UP000482800">
    <property type="component" value="Unassembled WGS sequence"/>
</dbReference>
<name>A0A6V8K515_9ACTN</name>
<dbReference type="InterPro" id="IPR052909">
    <property type="entry name" value="Transposase_6_like"/>
</dbReference>
<keyword evidence="4" id="KW-1185">Reference proteome</keyword>
<dbReference type="PANTHER" id="PTHR46637:SF1">
    <property type="entry name" value="BLL5188 PROTEIN"/>
    <property type="match status" value="1"/>
</dbReference>
<dbReference type="EMBL" id="BLPF01000001">
    <property type="protein sequence ID" value="GFJ77269.1"/>
    <property type="molecule type" value="Genomic_DNA"/>
</dbReference>
<organism evidence="2 4">
    <name type="scientific">Phytohabitans houttuyneae</name>
    <dbReference type="NCBI Taxonomy" id="1076126"/>
    <lineage>
        <taxon>Bacteria</taxon>
        <taxon>Bacillati</taxon>
        <taxon>Actinomycetota</taxon>
        <taxon>Actinomycetes</taxon>
        <taxon>Micromonosporales</taxon>
        <taxon>Micromonosporaceae</taxon>
    </lineage>
</organism>
<reference evidence="2 4" key="2">
    <citation type="submission" date="2020-03" db="EMBL/GenBank/DDBJ databases">
        <authorList>
            <person name="Ichikawa N."/>
            <person name="Kimura A."/>
            <person name="Kitahashi Y."/>
            <person name="Uohara A."/>
        </authorList>
    </citation>
    <scope>NUCLEOTIDE SEQUENCE [LARGE SCALE GENOMIC DNA]</scope>
    <source>
        <strain evidence="2 4">NBRC 108639</strain>
    </source>
</reference>
<dbReference type="EMBL" id="BLPF01000001">
    <property type="protein sequence ID" value="GFJ77283.1"/>
    <property type="molecule type" value="Genomic_DNA"/>
</dbReference>
<evidence type="ECO:0000313" key="4">
    <source>
        <dbReference type="Proteomes" id="UP000482800"/>
    </source>
</evidence>
<feature type="domain" description="Insertion element IS402-like" evidence="1">
    <location>
        <begin position="8"/>
        <end position="84"/>
    </location>
</feature>
<dbReference type="AlphaFoldDB" id="A0A6V8K515"/>
<protein>
    <submittedName>
        <fullName evidence="2">Transposase</fullName>
    </submittedName>
</protein>